<organism evidence="1 2">
    <name type="scientific">Psilocybe cubensis</name>
    <name type="common">Psychedelic mushroom</name>
    <name type="synonym">Stropharia cubensis</name>
    <dbReference type="NCBI Taxonomy" id="181762"/>
    <lineage>
        <taxon>Eukaryota</taxon>
        <taxon>Fungi</taxon>
        <taxon>Dikarya</taxon>
        <taxon>Basidiomycota</taxon>
        <taxon>Agaricomycotina</taxon>
        <taxon>Agaricomycetes</taxon>
        <taxon>Agaricomycetidae</taxon>
        <taxon>Agaricales</taxon>
        <taxon>Agaricineae</taxon>
        <taxon>Strophariaceae</taxon>
        <taxon>Psilocybe</taxon>
    </lineage>
</organism>
<evidence type="ECO:0000313" key="1">
    <source>
        <dbReference type="EMBL" id="KAH9474480.1"/>
    </source>
</evidence>
<proteinExistence type="predicted"/>
<dbReference type="EMBL" id="JAFIQS020000013">
    <property type="protein sequence ID" value="KAH9474480.1"/>
    <property type="molecule type" value="Genomic_DNA"/>
</dbReference>
<evidence type="ECO:0000313" key="2">
    <source>
        <dbReference type="Proteomes" id="UP000664032"/>
    </source>
</evidence>
<keyword evidence="2" id="KW-1185">Reference proteome</keyword>
<reference evidence="1" key="1">
    <citation type="submission" date="2021-10" db="EMBL/GenBank/DDBJ databases">
        <title>Psilocybe cubensis genome.</title>
        <authorList>
            <person name="Mckernan K.J."/>
            <person name="Crawford S."/>
            <person name="Trippe A."/>
            <person name="Kane L.T."/>
            <person name="Mclaughlin S."/>
        </authorList>
    </citation>
    <scope>NUCLEOTIDE SEQUENCE</scope>
    <source>
        <strain evidence="1">MGC-MH-2018</strain>
    </source>
</reference>
<dbReference type="Proteomes" id="UP000664032">
    <property type="component" value="Unassembled WGS sequence"/>
</dbReference>
<name>A0ACB8GGB6_PSICU</name>
<protein>
    <submittedName>
        <fullName evidence="1">Uncharacterized protein</fullName>
    </submittedName>
</protein>
<comment type="caution">
    <text evidence="1">The sequence shown here is derived from an EMBL/GenBank/DDBJ whole genome shotgun (WGS) entry which is preliminary data.</text>
</comment>
<gene>
    <name evidence="1" type="ORF">JR316_0012939</name>
</gene>
<accession>A0ACB8GGB6</accession>
<sequence length="292" mass="34128">MDKVWADYVRAVMPISYGDNFWAAHTDFVSLNTMDKALFEDNNDMPDTLLYSASKDPHVGPDGKTKQQRYVERNRDAINAKNALRNRQKRAQQKQLEEDESELEAVEALVNPSTVPDLFSRGTDQDQLSDKYSDTDSDSVIAQGEDPFPRKAEEPKRPTTYEEVVQEYIRYHDRELDAELDLLVVYDEFKRANAMYDDCRERYDTYFDSLSPRYWTVVDGWTRKRKYAGSSLQVEGERLLREIRDTEKLFNSVLLKLPPKDDVWAAAFDMTRHLMGWMAYLHHIHEGLCNDM</sequence>